<evidence type="ECO:0000313" key="2">
    <source>
        <dbReference type="Proteomes" id="UP001431693"/>
    </source>
</evidence>
<keyword evidence="2" id="KW-1185">Reference proteome</keyword>
<dbReference type="Gene3D" id="3.40.630.30">
    <property type="match status" value="1"/>
</dbReference>
<gene>
    <name evidence="1" type="ORF">QJ043_05280</name>
</gene>
<protein>
    <submittedName>
        <fullName evidence="1">N-acetyltransferase</fullName>
    </submittedName>
</protein>
<accession>A0ABT6ZLE9</accession>
<sequence length="163" mass="17210">MSHTLRPATVDDLPAVSTVFSAARRFMADHGNPTQWGASYPPAGLLESDVAAGRAHVFVDKGGRVHGYVSIEAAPDPTYGTIDGAWLQGGPYATIHRIATDGSFHGALAMALGQARSLAAAVRLDTHADNVPMQRAAEVLGFQRCGTIWVEDGSPRIAYELLG</sequence>
<name>A0ABT6ZLE9_9ACTN</name>
<dbReference type="RefSeq" id="WP_283713721.1">
    <property type="nucleotide sequence ID" value="NZ_JASJEW010000006.1"/>
</dbReference>
<dbReference type="InterPro" id="IPR016181">
    <property type="entry name" value="Acyl_CoA_acyltransferase"/>
</dbReference>
<comment type="caution">
    <text evidence="1">The sequence shown here is derived from an EMBL/GenBank/DDBJ whole genome shotgun (WGS) entry which is preliminary data.</text>
</comment>
<dbReference type="Proteomes" id="UP001431693">
    <property type="component" value="Unassembled WGS sequence"/>
</dbReference>
<organism evidence="1 2">
    <name type="scientific">Kribbibacterium absianum</name>
    <dbReference type="NCBI Taxonomy" id="3044210"/>
    <lineage>
        <taxon>Bacteria</taxon>
        <taxon>Bacillati</taxon>
        <taxon>Actinomycetota</taxon>
        <taxon>Coriobacteriia</taxon>
        <taxon>Coriobacteriales</taxon>
        <taxon>Kribbibacteriaceae</taxon>
        <taxon>Kribbibacterium</taxon>
    </lineage>
</organism>
<reference evidence="1" key="1">
    <citation type="submission" date="2023-05" db="EMBL/GenBank/DDBJ databases">
        <title>[olsenella] sp. nov., isolated from a pig farm feces dump.</title>
        <authorList>
            <person name="Chang Y.-H."/>
        </authorList>
    </citation>
    <scope>NUCLEOTIDE SEQUENCE</scope>
    <source>
        <strain evidence="1">YH-ols2217</strain>
    </source>
</reference>
<dbReference type="EMBL" id="JASJEX010000002">
    <property type="protein sequence ID" value="MDJ1129491.1"/>
    <property type="molecule type" value="Genomic_DNA"/>
</dbReference>
<proteinExistence type="predicted"/>
<evidence type="ECO:0000313" key="1">
    <source>
        <dbReference type="EMBL" id="MDJ1129491.1"/>
    </source>
</evidence>
<dbReference type="SUPFAM" id="SSF55729">
    <property type="entry name" value="Acyl-CoA N-acyltransferases (Nat)"/>
    <property type="match status" value="1"/>
</dbReference>